<dbReference type="GeneID" id="16075444"/>
<evidence type="ECO:0000256" key="5">
    <source>
        <dbReference type="ARBA" id="ARBA00022741"/>
    </source>
</evidence>
<keyword evidence="6 8" id="KW-0067">ATP-binding</keyword>
<evidence type="ECO:0000256" key="1">
    <source>
        <dbReference type="ARBA" id="ARBA00004123"/>
    </source>
</evidence>
<sequence>MADIRAFFSQKPKKKGGKKKQPEVIDVDSDDGDFVDSKTEISARDFFSQRPASKRAKKGKDKPTAKAQRSMIIEDDDEDEVVAVPDDNDDDIDEAEALAVLMGDDDDNGGGDDDDDAIGNGSGSGDEKGAKQTKKSKQDEKTVKKENKSATASPVKTRRSPRKKAAAAAAAKPKREVIEDDDSSGDGGHDSTNKAVQGGPSKTSPKKSKGSTREKGRASVDTKTKATPKTAPPRAVIEDDDDDDDDDDGGFVPAALKKKKAKTTSPKKSATSTSKTAATSASSASSSASAASASAGGGSTETTPKKGSNFWAYKQRMQNLAPPNLGQKPLPSGAQNCLGGLKFVLTGVLDSIERDTAERLIKDHGGAVQKSVSGRVNYIVAGIEPGPSKMKKAEELKLNVIDEDGLFDLIRTLPEKPFDDITTGGKKGGKKATATKKSATTSAALKASSSSSSSAAGAKRATATASSPPPQSAVGDLWTVKYAPKSMEKIVGQSGARSNAKKLKAWLESWHQHLPRKNNKPTKNDTGFDKRCALLVGPPGIGKTTTAKLVCEACGYEPIELNASDARSKKLLEAQIGPLTRNCTMTQFYGTATKPRATKVAVIFDEVDGMAGNEDRGGVGEIMKLIKTTKMPIICIANDVPQKLRRLRDVSFHLPFRKLQTKQIRSAMMSVAFKEGLSLNPIVLDRIIEGANGDIRQILNNMYMWSRDNANFVERQDIIDRDIKNATKYTKKTPWDCLPLFFRAAQRPRGYELQEAFFQDYSAMPLFMQENYLRCAPHGKSGPVDVLSTIADAADAISEAELVGNFMMANSAFSALPVYGYMSCIRPGFIMRGSLHGRIEFSSWFGNNSKRTKSRRQCSELQQHMRKDISADTTDMRLSYVPYLRAQIMQPLIEQGADGAKDAVAVMNAYNLTRADWDSLHELSQLSGLPDPTKRLDTKTKTAFTRAYNSSAHMLPYAEEAASKRKKKQKAPDTEEMFKMEEDEGGSNDGDEDDEDDEDVSGDAMIKQKKKRGGGGGKAAAASKKRSGAKKKTASKGASKKKAKRG</sequence>
<dbReference type="Gene3D" id="3.40.50.10190">
    <property type="entry name" value="BRCT domain"/>
    <property type="match status" value="1"/>
</dbReference>
<evidence type="ECO:0000256" key="8">
    <source>
        <dbReference type="PIRNR" id="PIRNR036578"/>
    </source>
</evidence>
<dbReference type="InterPro" id="IPR012178">
    <property type="entry name" value="RFC1"/>
</dbReference>
<dbReference type="PROSITE" id="PS50172">
    <property type="entry name" value="BRCT"/>
    <property type="match status" value="1"/>
</dbReference>
<dbReference type="Gene3D" id="3.40.50.300">
    <property type="entry name" value="P-loop containing nucleotide triphosphate hydrolases"/>
    <property type="match status" value="1"/>
</dbReference>
<feature type="compositionally biased region" description="Acidic residues" evidence="9">
    <location>
        <begin position="981"/>
        <end position="1001"/>
    </location>
</feature>
<dbReference type="RefSeq" id="XP_004994864.1">
    <property type="nucleotide sequence ID" value="XM_004994807.1"/>
</dbReference>
<feature type="compositionally biased region" description="Basic and acidic residues" evidence="9">
    <location>
        <begin position="211"/>
        <end position="224"/>
    </location>
</feature>
<dbReference type="PANTHER" id="PTHR23389">
    <property type="entry name" value="CHROMOSOME TRANSMISSION FIDELITY FACTOR 18"/>
    <property type="match status" value="1"/>
</dbReference>
<feature type="compositionally biased region" description="Basic and acidic residues" evidence="9">
    <location>
        <begin position="125"/>
        <end position="148"/>
    </location>
</feature>
<dbReference type="SUPFAM" id="SSF52540">
    <property type="entry name" value="P-loop containing nucleoside triphosphate hydrolases"/>
    <property type="match status" value="1"/>
</dbReference>
<dbReference type="GO" id="GO:0003677">
    <property type="term" value="F:DNA binding"/>
    <property type="evidence" value="ECO:0007669"/>
    <property type="project" value="InterPro"/>
</dbReference>
<dbReference type="PANTHER" id="PTHR23389:SF6">
    <property type="entry name" value="REPLICATION FACTOR C SUBUNIT 1"/>
    <property type="match status" value="1"/>
</dbReference>
<evidence type="ECO:0000256" key="9">
    <source>
        <dbReference type="SAM" id="MobiDB-lite"/>
    </source>
</evidence>
<dbReference type="InterPro" id="IPR003593">
    <property type="entry name" value="AAA+_ATPase"/>
</dbReference>
<dbReference type="PIRSF" id="PIRSF036578">
    <property type="entry name" value="RFC1"/>
    <property type="match status" value="1"/>
</dbReference>
<dbReference type="InterPro" id="IPR001357">
    <property type="entry name" value="BRCT_dom"/>
</dbReference>
<reference evidence="11" key="1">
    <citation type="submission" date="2009-08" db="EMBL/GenBank/DDBJ databases">
        <title>Annotation of Salpingoeca rosetta.</title>
        <authorList>
            <consortium name="The Broad Institute Genome Sequencing Platform"/>
            <person name="Russ C."/>
            <person name="Cuomo C."/>
            <person name="Burger G."/>
            <person name="Gray M.W."/>
            <person name="Holland P.W.H."/>
            <person name="King N."/>
            <person name="Lang F.B.F."/>
            <person name="Roger A.J."/>
            <person name="Ruiz-Trillo I."/>
            <person name="Young S.K."/>
            <person name="Zeng Q."/>
            <person name="Gargeya S."/>
            <person name="Alvarado L."/>
            <person name="Berlin A."/>
            <person name="Chapman S.B."/>
            <person name="Chen Z."/>
            <person name="Freedman E."/>
            <person name="Gellesch M."/>
            <person name="Goldberg J."/>
            <person name="Griggs A."/>
            <person name="Gujja S."/>
            <person name="Heilman E."/>
            <person name="Heiman D."/>
            <person name="Howarth C."/>
            <person name="Mehta T."/>
            <person name="Neiman D."/>
            <person name="Pearson M."/>
            <person name="Roberts A."/>
            <person name="Saif S."/>
            <person name="Shea T."/>
            <person name="Shenoy N."/>
            <person name="Sisk P."/>
            <person name="Stolte C."/>
            <person name="Sykes S."/>
            <person name="White J."/>
            <person name="Yandava C."/>
            <person name="Haas B."/>
            <person name="Nusbaum C."/>
            <person name="Birren B."/>
        </authorList>
    </citation>
    <scope>NUCLEOTIDE SEQUENCE [LARGE SCALE GENOMIC DNA]</scope>
    <source>
        <strain evidence="11">ATCC 50818</strain>
    </source>
</reference>
<keyword evidence="4 8" id="KW-0235">DNA replication</keyword>
<dbReference type="SUPFAM" id="SSF48019">
    <property type="entry name" value="post-AAA+ oligomerization domain-like"/>
    <property type="match status" value="1"/>
</dbReference>
<dbReference type="EMBL" id="GL832963">
    <property type="protein sequence ID" value="EGD83360.1"/>
    <property type="molecule type" value="Genomic_DNA"/>
</dbReference>
<dbReference type="GO" id="GO:0006260">
    <property type="term" value="P:DNA replication"/>
    <property type="evidence" value="ECO:0007669"/>
    <property type="project" value="UniProtKB-KW"/>
</dbReference>
<feature type="compositionally biased region" description="Low complexity" evidence="9">
    <location>
        <begin position="225"/>
        <end position="235"/>
    </location>
</feature>
<dbReference type="Pfam" id="PF25361">
    <property type="entry name" value="AAA_lid_RFC1"/>
    <property type="match status" value="1"/>
</dbReference>
<keyword evidence="5 8" id="KW-0547">Nucleotide-binding</keyword>
<protein>
    <recommendedName>
        <fullName evidence="3 8">Replication factor C subunit 1</fullName>
    </recommendedName>
</protein>
<feature type="compositionally biased region" description="Low complexity" evidence="9">
    <location>
        <begin position="263"/>
        <end position="294"/>
    </location>
</feature>
<dbReference type="SMART" id="SM00382">
    <property type="entry name" value="AAA"/>
    <property type="match status" value="1"/>
</dbReference>
<proteinExistence type="inferred from homology"/>
<dbReference type="SUPFAM" id="SSF52113">
    <property type="entry name" value="BRCT domain"/>
    <property type="match status" value="1"/>
</dbReference>
<dbReference type="InterPro" id="IPR013725">
    <property type="entry name" value="DNA_replication_fac_RFC1_C"/>
</dbReference>
<feature type="region of interest" description="Disordered" evidence="9">
    <location>
        <begin position="960"/>
        <end position="1046"/>
    </location>
</feature>
<dbReference type="Pfam" id="PF00533">
    <property type="entry name" value="BRCT"/>
    <property type="match status" value="1"/>
</dbReference>
<comment type="similarity">
    <text evidence="2 8">Belongs to the activator 1 large subunit family.</text>
</comment>
<dbReference type="Pfam" id="PF08519">
    <property type="entry name" value="RFC1"/>
    <property type="match status" value="1"/>
</dbReference>
<dbReference type="FunFam" id="3.40.50.300:FF:000395">
    <property type="entry name" value="Replication factor C subunit 1"/>
    <property type="match status" value="1"/>
</dbReference>
<dbReference type="FunFam" id="1.10.8.60:FF:000021">
    <property type="entry name" value="Replication factor C subunit 1"/>
    <property type="match status" value="1"/>
</dbReference>
<feature type="compositionally biased region" description="Acidic residues" evidence="9">
    <location>
        <begin position="103"/>
        <end position="117"/>
    </location>
</feature>
<keyword evidence="12" id="KW-1185">Reference proteome</keyword>
<evidence type="ECO:0000256" key="6">
    <source>
        <dbReference type="ARBA" id="ARBA00022840"/>
    </source>
</evidence>
<organism evidence="12">
    <name type="scientific">Salpingoeca rosetta (strain ATCC 50818 / BSB-021)</name>
    <dbReference type="NCBI Taxonomy" id="946362"/>
    <lineage>
        <taxon>Eukaryota</taxon>
        <taxon>Choanoflagellata</taxon>
        <taxon>Craspedida</taxon>
        <taxon>Salpingoecidae</taxon>
        <taxon>Salpingoeca</taxon>
    </lineage>
</organism>
<dbReference type="GO" id="GO:0005634">
    <property type="term" value="C:nucleus"/>
    <property type="evidence" value="ECO:0007669"/>
    <property type="project" value="UniProtKB-SubCell"/>
</dbReference>
<dbReference type="Gene3D" id="1.10.8.60">
    <property type="match status" value="1"/>
</dbReference>
<comment type="subcellular location">
    <subcellularLocation>
        <location evidence="1 8">Nucleus</location>
    </subcellularLocation>
</comment>
<feature type="compositionally biased region" description="Low complexity" evidence="9">
    <location>
        <begin position="435"/>
        <end position="466"/>
    </location>
</feature>
<dbReference type="InParanoid" id="F2U7E3"/>
<dbReference type="GO" id="GO:0005663">
    <property type="term" value="C:DNA replication factor C complex"/>
    <property type="evidence" value="ECO:0007669"/>
    <property type="project" value="InterPro"/>
</dbReference>
<dbReference type="STRING" id="946362.F2U7E3"/>
<dbReference type="GO" id="GO:0005524">
    <property type="term" value="F:ATP binding"/>
    <property type="evidence" value="ECO:0007669"/>
    <property type="project" value="UniProtKB-UniRule"/>
</dbReference>
<dbReference type="InterPro" id="IPR008921">
    <property type="entry name" value="DNA_pol3_clamp-load_cplx_C"/>
</dbReference>
<dbReference type="CDD" id="cd17752">
    <property type="entry name" value="BRCT_RFC1"/>
    <property type="match status" value="1"/>
</dbReference>
<feature type="region of interest" description="Disordered" evidence="9">
    <location>
        <begin position="418"/>
        <end position="475"/>
    </location>
</feature>
<dbReference type="FunFam" id="3.40.50.10190:FF:000001">
    <property type="entry name" value="Replication factor C subunit 1"/>
    <property type="match status" value="1"/>
</dbReference>
<feature type="compositionally biased region" description="Acidic residues" evidence="9">
    <location>
        <begin position="25"/>
        <end position="34"/>
    </location>
</feature>
<dbReference type="Gene3D" id="1.20.272.10">
    <property type="match status" value="1"/>
</dbReference>
<dbReference type="OrthoDB" id="446168at2759"/>
<feature type="region of interest" description="Disordered" evidence="9">
    <location>
        <begin position="1"/>
        <end position="307"/>
    </location>
</feature>
<dbReference type="GO" id="GO:0006281">
    <property type="term" value="P:DNA repair"/>
    <property type="evidence" value="ECO:0007669"/>
    <property type="project" value="InterPro"/>
</dbReference>
<dbReference type="AlphaFoldDB" id="F2U7E3"/>
<dbReference type="Pfam" id="PF00004">
    <property type="entry name" value="AAA"/>
    <property type="match status" value="1"/>
</dbReference>
<dbReference type="CDD" id="cd18140">
    <property type="entry name" value="HLD_clamp_RFC"/>
    <property type="match status" value="1"/>
</dbReference>
<name>F2U7E3_SALR5</name>
<accession>F2U7E3</accession>
<keyword evidence="7 8" id="KW-0539">Nucleus</keyword>
<dbReference type="InterPro" id="IPR036420">
    <property type="entry name" value="BRCT_dom_sf"/>
</dbReference>
<dbReference type="KEGG" id="sre:PTSG_03969"/>
<dbReference type="SMART" id="SM00292">
    <property type="entry name" value="BRCT"/>
    <property type="match status" value="1"/>
</dbReference>
<dbReference type="InterPro" id="IPR003959">
    <property type="entry name" value="ATPase_AAA_core"/>
</dbReference>
<dbReference type="GO" id="GO:0016887">
    <property type="term" value="F:ATP hydrolysis activity"/>
    <property type="evidence" value="ECO:0007669"/>
    <property type="project" value="InterPro"/>
</dbReference>
<gene>
    <name evidence="11" type="ORF">PTSG_03969</name>
</gene>
<feature type="compositionally biased region" description="Acidic residues" evidence="9">
    <location>
        <begin position="73"/>
        <end position="96"/>
    </location>
</feature>
<feature type="compositionally biased region" description="Basic and acidic residues" evidence="9">
    <location>
        <begin position="970"/>
        <end position="980"/>
    </location>
</feature>
<dbReference type="Proteomes" id="UP000007799">
    <property type="component" value="Unassembled WGS sequence"/>
</dbReference>
<feature type="domain" description="BRCT" evidence="10">
    <location>
        <begin position="333"/>
        <end position="423"/>
    </location>
</feature>
<dbReference type="eggNOG" id="KOG1968">
    <property type="taxonomic scope" value="Eukaryota"/>
</dbReference>
<evidence type="ECO:0000313" key="11">
    <source>
        <dbReference type="EMBL" id="EGD83360.1"/>
    </source>
</evidence>
<evidence type="ECO:0000256" key="7">
    <source>
        <dbReference type="ARBA" id="ARBA00023242"/>
    </source>
</evidence>
<evidence type="ECO:0000256" key="4">
    <source>
        <dbReference type="ARBA" id="ARBA00022705"/>
    </source>
</evidence>
<dbReference type="InterPro" id="IPR027417">
    <property type="entry name" value="P-loop_NTPase"/>
</dbReference>
<dbReference type="CDD" id="cd00009">
    <property type="entry name" value="AAA"/>
    <property type="match status" value="1"/>
</dbReference>
<evidence type="ECO:0000313" key="12">
    <source>
        <dbReference type="Proteomes" id="UP000007799"/>
    </source>
</evidence>
<evidence type="ECO:0000256" key="3">
    <source>
        <dbReference type="ARBA" id="ARBA00020401"/>
    </source>
</evidence>
<dbReference type="OMA" id="QENYLHY"/>
<feature type="compositionally biased region" description="Basic residues" evidence="9">
    <location>
        <begin position="156"/>
        <end position="165"/>
    </location>
</feature>
<dbReference type="GO" id="GO:0003689">
    <property type="term" value="F:DNA clamp loader activity"/>
    <property type="evidence" value="ECO:0007669"/>
    <property type="project" value="UniProtKB-UniRule"/>
</dbReference>
<evidence type="ECO:0000259" key="10">
    <source>
        <dbReference type="PROSITE" id="PS50172"/>
    </source>
</evidence>
<evidence type="ECO:0000256" key="2">
    <source>
        <dbReference type="ARBA" id="ARBA00006116"/>
    </source>
</evidence>
<feature type="compositionally biased region" description="Acidic residues" evidence="9">
    <location>
        <begin position="238"/>
        <end position="249"/>
    </location>
</feature>
<dbReference type="FunCoup" id="F2U7E3">
    <property type="interactions" value="1544"/>
</dbReference>
<dbReference type="InterPro" id="IPR047854">
    <property type="entry name" value="RFC_lid"/>
</dbReference>
<feature type="compositionally biased region" description="Basic residues" evidence="9">
    <location>
        <begin position="1023"/>
        <end position="1046"/>
    </location>
</feature>